<dbReference type="Pfam" id="PF13476">
    <property type="entry name" value="AAA_23"/>
    <property type="match status" value="1"/>
</dbReference>
<evidence type="ECO:0000313" key="9">
    <source>
        <dbReference type="EMBL" id="PRY93232.1"/>
    </source>
</evidence>
<dbReference type="OrthoDB" id="9803889at2"/>
<keyword evidence="6 7" id="KW-0234">DNA repair</keyword>
<comment type="caution">
    <text evidence="9">The sequence shown here is derived from an EMBL/GenBank/DDBJ whole genome shotgun (WGS) entry which is preliminary data.</text>
</comment>
<dbReference type="EMBL" id="PVTT01000002">
    <property type="protein sequence ID" value="PRY93232.1"/>
    <property type="molecule type" value="Genomic_DNA"/>
</dbReference>
<dbReference type="Proteomes" id="UP000238801">
    <property type="component" value="Unassembled WGS sequence"/>
</dbReference>
<sequence>MALAIETLTLSHFRSHRAAELSVGPGPVAIHGPNGSGKTNVLEAVSLLSPGRGLRRAGPGEIARRPEGVGWRVGAVVGRHGDRHAIDTRAEPGATRTVRVDDKAVPQVALGRIARIVWLVPAMDRLWTEGAEGRRRFLDRIALSFEPTHAEAALAYEKAMRERNRLLKDGADDPAWYAALERQMARSGAAVQDNRLHAVRRLTEAQAGAVTAFPAAGLSLTGDDPPGEEALAAAFRNGRRTDMYAGRTLAGPHRADLAALWAEKGVEARLASTGEQKALLLSLVLANARALAEDLGTPPILLLDEVAAHLDAGRRAALYAEIEALGAQAWMTGTGAELFEALREGATRVAASEDGGASLLRAA</sequence>
<reference evidence="9 10" key="1">
    <citation type="submission" date="2018-03" db="EMBL/GenBank/DDBJ databases">
        <title>Genomic Encyclopedia of Archaeal and Bacterial Type Strains, Phase II (KMG-II): from individual species to whole genera.</title>
        <authorList>
            <person name="Goeker M."/>
        </authorList>
    </citation>
    <scope>NUCLEOTIDE SEQUENCE [LARGE SCALE GENOMIC DNA]</scope>
    <source>
        <strain evidence="9 10">DSM 29318</strain>
    </source>
</reference>
<dbReference type="PANTHER" id="PTHR32182">
    <property type="entry name" value="DNA REPLICATION AND REPAIR PROTEIN RECF"/>
    <property type="match status" value="1"/>
</dbReference>
<evidence type="ECO:0000256" key="5">
    <source>
        <dbReference type="ARBA" id="ARBA00023125"/>
    </source>
</evidence>
<dbReference type="SMART" id="SM00382">
    <property type="entry name" value="AAA"/>
    <property type="match status" value="1"/>
</dbReference>
<dbReference type="PROSITE" id="PS00618">
    <property type="entry name" value="RECF_2"/>
    <property type="match status" value="1"/>
</dbReference>
<evidence type="ECO:0000256" key="3">
    <source>
        <dbReference type="ARBA" id="ARBA00022741"/>
    </source>
</evidence>
<evidence type="ECO:0000256" key="7">
    <source>
        <dbReference type="RuleBase" id="RU000578"/>
    </source>
</evidence>
<dbReference type="SUPFAM" id="SSF52540">
    <property type="entry name" value="P-loop containing nucleoside triphosphate hydrolases"/>
    <property type="match status" value="1"/>
</dbReference>
<dbReference type="GO" id="GO:0006260">
    <property type="term" value="P:DNA replication"/>
    <property type="evidence" value="ECO:0007669"/>
    <property type="project" value="UniProtKB-UniRule"/>
</dbReference>
<dbReference type="InterPro" id="IPR038729">
    <property type="entry name" value="Rad50/SbcC_AAA"/>
</dbReference>
<gene>
    <name evidence="6" type="primary">recF</name>
    <name evidence="9" type="ORF">BCF33_2099</name>
</gene>
<dbReference type="GO" id="GO:0006302">
    <property type="term" value="P:double-strand break repair"/>
    <property type="evidence" value="ECO:0007669"/>
    <property type="project" value="InterPro"/>
</dbReference>
<dbReference type="RefSeq" id="WP_106160843.1">
    <property type="nucleotide sequence ID" value="NZ_PVTT01000002.1"/>
</dbReference>
<dbReference type="GO" id="GO:0009432">
    <property type="term" value="P:SOS response"/>
    <property type="evidence" value="ECO:0007669"/>
    <property type="project" value="UniProtKB-UniRule"/>
</dbReference>
<dbReference type="InterPro" id="IPR001238">
    <property type="entry name" value="DNA-binding_RecF"/>
</dbReference>
<dbReference type="Gene3D" id="1.20.1050.90">
    <property type="entry name" value="RecF/RecN/SMC, N-terminal domain"/>
    <property type="match status" value="1"/>
</dbReference>
<keyword evidence="5 6" id="KW-0238">DNA-binding</keyword>
<dbReference type="InterPro" id="IPR003593">
    <property type="entry name" value="AAA+_ATPase"/>
</dbReference>
<feature type="domain" description="AAA+ ATPase" evidence="8">
    <location>
        <begin position="24"/>
        <end position="356"/>
    </location>
</feature>
<dbReference type="GO" id="GO:0016887">
    <property type="term" value="F:ATP hydrolysis activity"/>
    <property type="evidence" value="ECO:0007669"/>
    <property type="project" value="InterPro"/>
</dbReference>
<dbReference type="InterPro" id="IPR042174">
    <property type="entry name" value="RecF_2"/>
</dbReference>
<organism evidence="9 10">
    <name type="scientific">Hasllibacter halocynthiae</name>
    <dbReference type="NCBI Taxonomy" id="595589"/>
    <lineage>
        <taxon>Bacteria</taxon>
        <taxon>Pseudomonadati</taxon>
        <taxon>Pseudomonadota</taxon>
        <taxon>Alphaproteobacteria</taxon>
        <taxon>Rhodobacterales</taxon>
        <taxon>Roseobacteraceae</taxon>
        <taxon>Hasllibacter</taxon>
    </lineage>
</organism>
<evidence type="ECO:0000256" key="6">
    <source>
        <dbReference type="HAMAP-Rule" id="MF_00365"/>
    </source>
</evidence>
<comment type="function">
    <text evidence="6 7">The RecF protein is involved in DNA metabolism; it is required for DNA replication and normal SOS inducibility. RecF binds preferentially to single-stranded, linear DNA. It also seems to bind ATP.</text>
</comment>
<dbReference type="GO" id="GO:0005524">
    <property type="term" value="F:ATP binding"/>
    <property type="evidence" value="ECO:0007669"/>
    <property type="project" value="UniProtKB-UniRule"/>
</dbReference>
<comment type="similarity">
    <text evidence="6 7">Belongs to the RecF family.</text>
</comment>
<dbReference type="GO" id="GO:0005737">
    <property type="term" value="C:cytoplasm"/>
    <property type="evidence" value="ECO:0007669"/>
    <property type="project" value="UniProtKB-SubCell"/>
</dbReference>
<keyword evidence="6 7" id="KW-0742">SOS response</keyword>
<accession>A0A2T0X2P9</accession>
<proteinExistence type="inferred from homology"/>
<keyword evidence="2 6" id="KW-0235">DNA replication</keyword>
<dbReference type="InterPro" id="IPR018078">
    <property type="entry name" value="DNA-binding_RecF_CS"/>
</dbReference>
<dbReference type="PANTHER" id="PTHR32182:SF0">
    <property type="entry name" value="DNA REPLICATION AND REPAIR PROTEIN RECF"/>
    <property type="match status" value="1"/>
</dbReference>
<dbReference type="Gene3D" id="3.40.50.300">
    <property type="entry name" value="P-loop containing nucleotide triphosphate hydrolases"/>
    <property type="match status" value="1"/>
</dbReference>
<name>A0A2T0X2P9_9RHOB</name>
<feature type="binding site" evidence="6">
    <location>
        <begin position="32"/>
        <end position="39"/>
    </location>
    <ligand>
        <name>ATP</name>
        <dbReference type="ChEBI" id="CHEBI:30616"/>
    </ligand>
</feature>
<dbReference type="GO" id="GO:0000731">
    <property type="term" value="P:DNA synthesis involved in DNA repair"/>
    <property type="evidence" value="ECO:0007669"/>
    <property type="project" value="TreeGrafter"/>
</dbReference>
<dbReference type="AlphaFoldDB" id="A0A2T0X2P9"/>
<keyword evidence="6 7" id="KW-0227">DNA damage</keyword>
<keyword evidence="3 6" id="KW-0547">Nucleotide-binding</keyword>
<evidence type="ECO:0000259" key="8">
    <source>
        <dbReference type="SMART" id="SM00382"/>
    </source>
</evidence>
<keyword evidence="4 6" id="KW-0067">ATP-binding</keyword>
<dbReference type="HAMAP" id="MF_00365">
    <property type="entry name" value="RecF"/>
    <property type="match status" value="1"/>
</dbReference>
<evidence type="ECO:0000256" key="4">
    <source>
        <dbReference type="ARBA" id="ARBA00022840"/>
    </source>
</evidence>
<evidence type="ECO:0000256" key="1">
    <source>
        <dbReference type="ARBA" id="ARBA00022490"/>
    </source>
</evidence>
<evidence type="ECO:0000256" key="2">
    <source>
        <dbReference type="ARBA" id="ARBA00022705"/>
    </source>
</evidence>
<comment type="subcellular location">
    <subcellularLocation>
        <location evidence="6 7">Cytoplasm</location>
    </subcellularLocation>
</comment>
<dbReference type="NCBIfam" id="TIGR00611">
    <property type="entry name" value="recf"/>
    <property type="match status" value="1"/>
</dbReference>
<keyword evidence="1 6" id="KW-0963">Cytoplasm</keyword>
<dbReference type="GO" id="GO:0003697">
    <property type="term" value="F:single-stranded DNA binding"/>
    <property type="evidence" value="ECO:0007669"/>
    <property type="project" value="UniProtKB-UniRule"/>
</dbReference>
<keyword evidence="10" id="KW-1185">Reference proteome</keyword>
<evidence type="ECO:0000313" key="10">
    <source>
        <dbReference type="Proteomes" id="UP000238801"/>
    </source>
</evidence>
<dbReference type="InterPro" id="IPR027417">
    <property type="entry name" value="P-loop_NTPase"/>
</dbReference>
<protein>
    <recommendedName>
        <fullName evidence="6 7">DNA replication and repair protein RecF</fullName>
    </recommendedName>
</protein>